<dbReference type="InterPro" id="IPR016161">
    <property type="entry name" value="Ald_DH/histidinol_DH"/>
</dbReference>
<dbReference type="Gene3D" id="3.40.50.1970">
    <property type="match status" value="1"/>
</dbReference>
<dbReference type="EMBL" id="FJNB01000018">
    <property type="protein sequence ID" value="CZR05795.1"/>
    <property type="molecule type" value="Genomic_DNA"/>
</dbReference>
<dbReference type="GO" id="GO:0015976">
    <property type="term" value="P:carbon utilization"/>
    <property type="evidence" value="ECO:0007669"/>
    <property type="project" value="InterPro"/>
</dbReference>
<dbReference type="FunFam" id="1.20.1090.10:FF:000001">
    <property type="entry name" value="Aldehyde-alcohol dehydrogenase"/>
    <property type="match status" value="1"/>
</dbReference>
<comment type="similarity">
    <text evidence="7 8">In the C-terminal section; belongs to the iron-containing alcohol dehydrogenase family.</text>
</comment>
<evidence type="ECO:0000256" key="2">
    <source>
        <dbReference type="ARBA" id="ARBA00023002"/>
    </source>
</evidence>
<sequence length="867" mass="95990">MSKEKVVLEEQKPMMTAKEEISNYTAKAQKALTLFEDYTQEQVDHIVHEMALAAMEQHMPLAKMAVEETGRGVYEDKCIKNMYAAENIWHSIRKNKTVGIIEDNKVDQIMKVAAPVGVVAGIIPTTNPTSTTIFKAMICMKTRNPIIFSFHPSAEKCSAATAQVVYDAAIKAGAPADCIQWVEGVSMEKTAELINHPEVAVVLATGGAAMVKAAYSTGKPALGVGPGNVPAYIEKSANIKRAVNDIIVSKTFDNGMICASEQAAIVDSEIYDEVKKEFQLHNVYFAKPEEIQQLEDVVMNDTKTGVRPNVVGMHARKIAEMAGLNVPANTKLLIAELPGVGAEYPMSREKLSPVLAMMKSDSTEHGIQMCKQMLDLGGLGHSAALHTRRNDLIERFGKEMKACRVLINSPSSQAGIGDLYNNNIASLTLGCGSYGRNSVSHNVSALDLLNVKTVAKRRNNMQWIKLPEKVYFEENSVRYLRDMKDVERVFIVCDDGMVKFGYVDVVIEQLKQRNNKVSYAIFSDVEPNPTTNTVNRGTEKMRDFKPDTIIAIGGGSPMDAAKAMWLFYEHPESDFFGAKQKFLDIRKRTYKIKDMEKAKLVCIPTTSGTGSEVTPFAVITDSETHIKYPLADYALTPDIAIVDPQFVYSVPKSVTADTGMDVLTHAIESFVSVLANDYTKGLSLQAIKLVFENLRNSYNYGDQESREKMHNASTMAGMAFANAFLGISHSIAHKIGGQWDLIHGRTNAILLPHIIRYNAIDPQKHALWAKYEYFRADEDYAEIARYLGFKGNTTAELVEALATEITKLGQDIGIKMNFRDQGITEEMLERDADKLAELAFEDQCTTANPKQPLISELKEIIYAAYKG</sequence>
<dbReference type="InterPro" id="IPR034789">
    <property type="entry name" value="AAD_C"/>
</dbReference>
<dbReference type="GO" id="GO:0008774">
    <property type="term" value="F:acetaldehyde dehydrogenase (acetylating) activity"/>
    <property type="evidence" value="ECO:0007669"/>
    <property type="project" value="UniProtKB-UniRule"/>
</dbReference>
<dbReference type="SUPFAM" id="SSF56796">
    <property type="entry name" value="Dehydroquinate synthase-like"/>
    <property type="match status" value="1"/>
</dbReference>
<keyword evidence="15" id="KW-1185">Reference proteome</keyword>
<evidence type="ECO:0000313" key="12">
    <source>
        <dbReference type="EMBL" id="CZR05795.1"/>
    </source>
</evidence>
<dbReference type="CDD" id="cd07122">
    <property type="entry name" value="ALDH_F20_ACDH"/>
    <property type="match status" value="1"/>
</dbReference>
<evidence type="ECO:0000256" key="7">
    <source>
        <dbReference type="ARBA" id="ARBA00035645"/>
    </source>
</evidence>
<evidence type="ECO:0000256" key="8">
    <source>
        <dbReference type="PIRNR" id="PIRNR000111"/>
    </source>
</evidence>
<dbReference type="Pfam" id="PF00171">
    <property type="entry name" value="Aldedh"/>
    <property type="match status" value="1"/>
</dbReference>
<dbReference type="GO" id="GO:0006066">
    <property type="term" value="P:alcohol metabolic process"/>
    <property type="evidence" value="ECO:0007669"/>
    <property type="project" value="InterPro"/>
</dbReference>
<feature type="domain" description="Aldehyde dehydrogenase" evidence="9">
    <location>
        <begin position="17"/>
        <end position="279"/>
    </location>
</feature>
<dbReference type="Proteomes" id="UP000076878">
    <property type="component" value="Unassembled WGS sequence"/>
</dbReference>
<dbReference type="PROSITE" id="PS00913">
    <property type="entry name" value="ADH_IRON_1"/>
    <property type="match status" value="1"/>
</dbReference>
<dbReference type="STRING" id="640938.TR210_2261"/>
<comment type="similarity">
    <text evidence="6 8">In the N-terminal section; belongs to the aldehyde dehydrogenase family.</text>
</comment>
<dbReference type="FunFam" id="3.40.50.1970:FF:000002">
    <property type="entry name" value="Aldehyde-alcohol dehydrogenase"/>
    <property type="match status" value="1"/>
</dbReference>
<evidence type="ECO:0000256" key="3">
    <source>
        <dbReference type="ARBA" id="ARBA00023004"/>
    </source>
</evidence>
<dbReference type="OrthoDB" id="9815791at2"/>
<feature type="domain" description="Alcohol dehydrogenase iron-type/glycerol dehydrogenase GldA" evidence="10">
    <location>
        <begin position="467"/>
        <end position="644"/>
    </location>
</feature>
<dbReference type="PROSITE" id="PS00060">
    <property type="entry name" value="ADH_IRON_2"/>
    <property type="match status" value="1"/>
</dbReference>
<dbReference type="InterPro" id="IPR001670">
    <property type="entry name" value="ADH_Fe/GldA"/>
</dbReference>
<keyword evidence="2 8" id="KW-0560">Oxidoreductase</keyword>
<dbReference type="Pfam" id="PF00465">
    <property type="entry name" value="Fe-ADH"/>
    <property type="match status" value="1"/>
</dbReference>
<dbReference type="SUPFAM" id="SSF53720">
    <property type="entry name" value="ALDH-like"/>
    <property type="match status" value="1"/>
</dbReference>
<dbReference type="InterPro" id="IPR018211">
    <property type="entry name" value="ADH_Fe_CS"/>
</dbReference>
<evidence type="ECO:0000259" key="10">
    <source>
        <dbReference type="Pfam" id="PF00465"/>
    </source>
</evidence>
<dbReference type="Gene3D" id="3.40.309.10">
    <property type="entry name" value="Aldehyde Dehydrogenase, Chain A, domain 2"/>
    <property type="match status" value="1"/>
</dbReference>
<accession>A0A143Z5X6</accession>
<evidence type="ECO:0000313" key="13">
    <source>
        <dbReference type="EMBL" id="SEJ48052.1"/>
    </source>
</evidence>
<dbReference type="Gene3D" id="1.20.1090.10">
    <property type="entry name" value="Dehydroquinate synthase-like - alpha domain"/>
    <property type="match status" value="1"/>
</dbReference>
<dbReference type="AlphaFoldDB" id="A0A143Z5X6"/>
<name>A0A143Z5X6_9LACT</name>
<dbReference type="PANTHER" id="PTHR11496:SF83">
    <property type="entry name" value="HYDROXYACID-OXOACID TRANSHYDROGENASE, MITOCHONDRIAL"/>
    <property type="match status" value="1"/>
</dbReference>
<evidence type="ECO:0000259" key="11">
    <source>
        <dbReference type="Pfam" id="PF25137"/>
    </source>
</evidence>
<dbReference type="Pfam" id="PF25137">
    <property type="entry name" value="ADH_Fe_C"/>
    <property type="match status" value="1"/>
</dbReference>
<dbReference type="PANTHER" id="PTHR11496">
    <property type="entry name" value="ALCOHOL DEHYDROGENASE"/>
    <property type="match status" value="1"/>
</dbReference>
<dbReference type="RefSeq" id="WP_068623861.1">
    <property type="nucleotide sequence ID" value="NZ_FJNB01000018.1"/>
</dbReference>
<evidence type="ECO:0000256" key="6">
    <source>
        <dbReference type="ARBA" id="ARBA00035641"/>
    </source>
</evidence>
<dbReference type="GO" id="GO:0046872">
    <property type="term" value="F:metal ion binding"/>
    <property type="evidence" value="ECO:0007669"/>
    <property type="project" value="InterPro"/>
</dbReference>
<protein>
    <recommendedName>
        <fullName evidence="8">Aldehyde-alcohol dehydrogenase</fullName>
    </recommendedName>
</protein>
<dbReference type="Gene3D" id="3.40.605.10">
    <property type="entry name" value="Aldehyde Dehydrogenase, Chain A, domain 1"/>
    <property type="match status" value="1"/>
</dbReference>
<dbReference type="InterPro" id="IPR016162">
    <property type="entry name" value="Ald_DH_N"/>
</dbReference>
<dbReference type="EMBL" id="FNYT01000015">
    <property type="protein sequence ID" value="SEJ48052.1"/>
    <property type="molecule type" value="Genomic_DNA"/>
</dbReference>
<evidence type="ECO:0000259" key="9">
    <source>
        <dbReference type="Pfam" id="PF00171"/>
    </source>
</evidence>
<dbReference type="Proteomes" id="UP000199280">
    <property type="component" value="Unassembled WGS sequence"/>
</dbReference>
<evidence type="ECO:0000313" key="15">
    <source>
        <dbReference type="Proteomes" id="UP000199280"/>
    </source>
</evidence>
<evidence type="ECO:0000256" key="5">
    <source>
        <dbReference type="ARBA" id="ARBA00023268"/>
    </source>
</evidence>
<dbReference type="NCBIfam" id="NF010378">
    <property type="entry name" value="PRK13805.1"/>
    <property type="match status" value="1"/>
</dbReference>
<gene>
    <name evidence="13" type="ORF">SAMN05216375_1159</name>
    <name evidence="12" type="ORF">TR210_2261</name>
</gene>
<dbReference type="PIRSF" id="PIRSF000111">
    <property type="entry name" value="ALDH_ADH"/>
    <property type="match status" value="1"/>
</dbReference>
<evidence type="ECO:0000313" key="14">
    <source>
        <dbReference type="Proteomes" id="UP000076878"/>
    </source>
</evidence>
<keyword evidence="5" id="KW-0511">Multifunctional enzyme</keyword>
<dbReference type="InterPro" id="IPR039697">
    <property type="entry name" value="Alcohol_dehydrogenase_Fe"/>
</dbReference>
<dbReference type="InterPro" id="IPR012079">
    <property type="entry name" value="Bifunc_Ald-ADH"/>
</dbReference>
<dbReference type="CDD" id="cd08178">
    <property type="entry name" value="AAD_C"/>
    <property type="match status" value="1"/>
</dbReference>
<reference evidence="13 15" key="2">
    <citation type="submission" date="2016-10" db="EMBL/GenBank/DDBJ databases">
        <authorList>
            <person name="Varghese N."/>
            <person name="Submissions S."/>
        </authorList>
    </citation>
    <scope>NUCLEOTIDE SEQUENCE [LARGE SCALE GENOMIC DNA]</scope>
    <source>
        <strain evidence="13 15">DSM 22150</strain>
    </source>
</reference>
<keyword evidence="3" id="KW-0408">Iron</keyword>
<keyword evidence="4" id="KW-0520">NAD</keyword>
<dbReference type="GO" id="GO:0004022">
    <property type="term" value="F:alcohol dehydrogenase (NAD+) activity"/>
    <property type="evidence" value="ECO:0007669"/>
    <property type="project" value="UniProtKB-UniRule"/>
</dbReference>
<comment type="cofactor">
    <cofactor evidence="1">
        <name>Fe(2+)</name>
        <dbReference type="ChEBI" id="CHEBI:29033"/>
    </cofactor>
</comment>
<dbReference type="InterPro" id="IPR016163">
    <property type="entry name" value="Ald_DH_C"/>
</dbReference>
<evidence type="ECO:0000256" key="4">
    <source>
        <dbReference type="ARBA" id="ARBA00023027"/>
    </source>
</evidence>
<feature type="domain" description="Fe-containing alcohol dehydrogenase-like C-terminal" evidence="11">
    <location>
        <begin position="655"/>
        <end position="865"/>
    </location>
</feature>
<reference evidence="12 14" key="1">
    <citation type="submission" date="2016-02" db="EMBL/GenBank/DDBJ databases">
        <authorList>
            <person name="Wen L."/>
            <person name="He K."/>
            <person name="Yang H."/>
        </authorList>
    </citation>
    <scope>NUCLEOTIDE SEQUENCE [LARGE SCALE GENOMIC DNA]</scope>
    <source>
        <strain evidence="12">Trichococcus_R210</strain>
    </source>
</reference>
<dbReference type="InterPro" id="IPR056798">
    <property type="entry name" value="ADH_Fe_C"/>
</dbReference>
<proteinExistence type="inferred from homology"/>
<dbReference type="InterPro" id="IPR015590">
    <property type="entry name" value="Aldehyde_DH_dom"/>
</dbReference>
<evidence type="ECO:0000256" key="1">
    <source>
        <dbReference type="ARBA" id="ARBA00001954"/>
    </source>
</evidence>
<organism evidence="12 14">
    <name type="scientific">Trichococcus ilyis</name>
    <dbReference type="NCBI Taxonomy" id="640938"/>
    <lineage>
        <taxon>Bacteria</taxon>
        <taxon>Bacillati</taxon>
        <taxon>Bacillota</taxon>
        <taxon>Bacilli</taxon>
        <taxon>Lactobacillales</taxon>
        <taxon>Carnobacteriaceae</taxon>
        <taxon>Trichococcus</taxon>
    </lineage>
</organism>